<dbReference type="PROSITE" id="PS51198">
    <property type="entry name" value="UVRD_HELICASE_ATP_BIND"/>
    <property type="match status" value="1"/>
</dbReference>
<evidence type="ECO:0000313" key="7">
    <source>
        <dbReference type="EMBL" id="KYG30741.1"/>
    </source>
</evidence>
<dbReference type="GO" id="GO:0005829">
    <property type="term" value="C:cytosol"/>
    <property type="evidence" value="ECO:0007669"/>
    <property type="project" value="TreeGrafter"/>
</dbReference>
<feature type="domain" description="UvrD-like helicase ATP-binding" evidence="6">
    <location>
        <begin position="18"/>
        <end position="294"/>
    </location>
</feature>
<name>A0A162DSR5_9BACI</name>
<dbReference type="Gene3D" id="3.40.50.300">
    <property type="entry name" value="P-loop containing nucleotide triphosphate hydrolases"/>
    <property type="match status" value="1"/>
</dbReference>
<gene>
    <name evidence="7" type="ORF">AZF04_18810</name>
</gene>
<dbReference type="PANTHER" id="PTHR11070:SF3">
    <property type="entry name" value="DNA 3'-5' HELICASE"/>
    <property type="match status" value="1"/>
</dbReference>
<sequence length="629" mass="73178">MFSTEGFSLIEKKILGNKYRFNKEQIEVINAEGNANIIAGPGSGKTTVLVAKLALFLKERVTNNKGICIITHTNVAVDEIKEGLKKVGINNIEYPNFVGTIHEFFNHFTAFKAYRELFPNITPVILDNEIFKKKFSDIFLGYHSRMNPPTSKVDNWHLKLISSEEFELYENVSSYYYTELIDTLRDIFKSGNLRHNDSLSLAYWYISKYGEELKKALSKRFDHILLDEAQDTNNIQYNLLCALFNDNIYFQKFGDPYQALYTLYDNNEEAWNPEYERKHNNISYNELTHSTRFGNSIAKILKTTCIKQYSNFSGNSNIRSFKPHMLIYDSEESVIENYRDLIRKYENIDEQFKVSHRKVAVVGMTKPDIKKFNENYKEIKNVRTNTELMSSKIYQIFIKGLYEILKYAHNITEQKSNFSMSDIKKHIAKEQLEIKVDIAKCIHKLIKEKKLIEDDFMSSIENTLRLFKKKELSKIKGQIPYSSVSKYIKDTIISTTLGYKYSEIVEPTTNKQIYFGTVHSVKGETHKATLLTESVIIEDRFSPNEVKYYAGKVLFDYLIGTYIDYNNMLDEQFVRATKKALKIAYVALSRPTHFSAIAIKRECIEDNYEEKIQKAKGAGWEVVECFSPK</sequence>
<feature type="binding site" evidence="5">
    <location>
        <begin position="39"/>
        <end position="46"/>
    </location>
    <ligand>
        <name>ATP</name>
        <dbReference type="ChEBI" id="CHEBI:30616"/>
    </ligand>
</feature>
<dbReference type="OrthoDB" id="9765670at2"/>
<dbReference type="RefSeq" id="WP_061948823.1">
    <property type="nucleotide sequence ID" value="NZ_LTAO01000015.1"/>
</dbReference>
<dbReference type="InterPro" id="IPR014016">
    <property type="entry name" value="UvrD-like_ATP-bd"/>
</dbReference>
<dbReference type="STRING" id="519424.AZF04_18810"/>
<accession>A0A162DSR5</accession>
<dbReference type="GO" id="GO:0016787">
    <property type="term" value="F:hydrolase activity"/>
    <property type="evidence" value="ECO:0007669"/>
    <property type="project" value="UniProtKB-UniRule"/>
</dbReference>
<proteinExistence type="predicted"/>
<keyword evidence="3 5" id="KW-0347">Helicase</keyword>
<dbReference type="GO" id="GO:0043138">
    <property type="term" value="F:3'-5' DNA helicase activity"/>
    <property type="evidence" value="ECO:0007669"/>
    <property type="project" value="TreeGrafter"/>
</dbReference>
<reference evidence="7" key="1">
    <citation type="submission" date="2016-02" db="EMBL/GenBank/DDBJ databases">
        <title>Genome sequence of Bacillus trypoxylicola KCTC 13244(T).</title>
        <authorList>
            <person name="Jeong H."/>
            <person name="Park S.-H."/>
            <person name="Choi S.-K."/>
        </authorList>
    </citation>
    <scope>NUCLEOTIDE SEQUENCE [LARGE SCALE GENOMIC DNA]</scope>
    <source>
        <strain evidence="7">KCTC 13244</strain>
    </source>
</reference>
<protein>
    <recommendedName>
        <fullName evidence="6">UvrD-like helicase ATP-binding domain-containing protein</fullName>
    </recommendedName>
</protein>
<evidence type="ECO:0000256" key="5">
    <source>
        <dbReference type="PROSITE-ProRule" id="PRU00560"/>
    </source>
</evidence>
<evidence type="ECO:0000256" key="1">
    <source>
        <dbReference type="ARBA" id="ARBA00022741"/>
    </source>
</evidence>
<dbReference type="GO" id="GO:0000725">
    <property type="term" value="P:recombinational repair"/>
    <property type="evidence" value="ECO:0007669"/>
    <property type="project" value="TreeGrafter"/>
</dbReference>
<keyword evidence="2 5" id="KW-0378">Hydrolase</keyword>
<dbReference type="GO" id="GO:0003677">
    <property type="term" value="F:DNA binding"/>
    <property type="evidence" value="ECO:0007669"/>
    <property type="project" value="InterPro"/>
</dbReference>
<dbReference type="GO" id="GO:0005524">
    <property type="term" value="F:ATP binding"/>
    <property type="evidence" value="ECO:0007669"/>
    <property type="project" value="UniProtKB-UniRule"/>
</dbReference>
<evidence type="ECO:0000259" key="6">
    <source>
        <dbReference type="PROSITE" id="PS51198"/>
    </source>
</evidence>
<dbReference type="Pfam" id="PF00580">
    <property type="entry name" value="UvrD-helicase"/>
    <property type="match status" value="1"/>
</dbReference>
<comment type="caution">
    <text evidence="7">The sequence shown here is derived from an EMBL/GenBank/DDBJ whole genome shotgun (WGS) entry which is preliminary data.</text>
</comment>
<evidence type="ECO:0000256" key="2">
    <source>
        <dbReference type="ARBA" id="ARBA00022801"/>
    </source>
</evidence>
<dbReference type="EMBL" id="LTAO01000015">
    <property type="protein sequence ID" value="KYG30741.1"/>
    <property type="molecule type" value="Genomic_DNA"/>
</dbReference>
<dbReference type="Proteomes" id="UP000075806">
    <property type="component" value="Unassembled WGS sequence"/>
</dbReference>
<evidence type="ECO:0000256" key="4">
    <source>
        <dbReference type="ARBA" id="ARBA00022840"/>
    </source>
</evidence>
<dbReference type="SUPFAM" id="SSF52540">
    <property type="entry name" value="P-loop containing nucleoside triphosphate hydrolases"/>
    <property type="match status" value="1"/>
</dbReference>
<dbReference type="AlphaFoldDB" id="A0A162DSR5"/>
<keyword evidence="1 5" id="KW-0547">Nucleotide-binding</keyword>
<dbReference type="InterPro" id="IPR013986">
    <property type="entry name" value="DExx_box_DNA_helicase_dom_sf"/>
</dbReference>
<dbReference type="InterPro" id="IPR027417">
    <property type="entry name" value="P-loop_NTPase"/>
</dbReference>
<organism evidence="7 8">
    <name type="scientific">Alkalihalobacillus trypoxylicola</name>
    <dbReference type="NCBI Taxonomy" id="519424"/>
    <lineage>
        <taxon>Bacteria</taxon>
        <taxon>Bacillati</taxon>
        <taxon>Bacillota</taxon>
        <taxon>Bacilli</taxon>
        <taxon>Bacillales</taxon>
        <taxon>Bacillaceae</taxon>
        <taxon>Alkalihalobacillus</taxon>
    </lineage>
</organism>
<evidence type="ECO:0000256" key="3">
    <source>
        <dbReference type="ARBA" id="ARBA00022806"/>
    </source>
</evidence>
<dbReference type="PANTHER" id="PTHR11070">
    <property type="entry name" value="UVRD / RECB / PCRA DNA HELICASE FAMILY MEMBER"/>
    <property type="match status" value="1"/>
</dbReference>
<evidence type="ECO:0000313" key="8">
    <source>
        <dbReference type="Proteomes" id="UP000075806"/>
    </source>
</evidence>
<dbReference type="InterPro" id="IPR000212">
    <property type="entry name" value="DNA_helicase_UvrD/REP"/>
</dbReference>
<dbReference type="Gene3D" id="1.10.10.160">
    <property type="match status" value="1"/>
</dbReference>
<keyword evidence="4 5" id="KW-0067">ATP-binding</keyword>
<keyword evidence="8" id="KW-1185">Reference proteome</keyword>